<feature type="transmembrane region" description="Helical" evidence="13">
    <location>
        <begin position="277"/>
        <end position="300"/>
    </location>
</feature>
<proteinExistence type="inferred from homology"/>
<evidence type="ECO:0000259" key="15">
    <source>
        <dbReference type="Pfam" id="PF12250"/>
    </source>
</evidence>
<keyword evidence="8 13" id="KW-0812">Transmembrane</keyword>
<comment type="catalytic activity">
    <reaction evidence="12">
        <text>Adds an alpha-D-arabinofuranosyl group from trans,octacis-decaprenylphospho-beta-D-arabinofuranose at the 5-O-position of the eighth, tenth and twelfth galactofuranose unit of the galactofuranan chain of [beta-D-galactofuranosyl-(1-&gt;5)-beta-D-galactofuranosyl-(1-&gt;6)]14-beta-D-galactofuranosyl-(1-&gt;5)-beta-D-galactofuranosyl-(1-&gt;4)-alpha-L-rhamnopyranosyl-(1-&gt;3)-N-acetyl-alpha-D-glucosaminyl-diphospho-trans,octacis-decaprenol.</text>
        <dbReference type="EC" id="2.4.2.46"/>
    </reaction>
</comment>
<evidence type="ECO:0000256" key="10">
    <source>
        <dbReference type="ARBA" id="ARBA00023136"/>
    </source>
</evidence>
<feature type="transmembrane region" description="Helical" evidence="13">
    <location>
        <begin position="53"/>
        <end position="71"/>
    </location>
</feature>
<dbReference type="EC" id="2.4.2.46" evidence="4"/>
<keyword evidence="17" id="KW-1185">Reference proteome</keyword>
<keyword evidence="9 13" id="KW-1133">Transmembrane helix</keyword>
<feature type="transmembrane region" description="Helical" evidence="13">
    <location>
        <begin position="350"/>
        <end position="373"/>
    </location>
</feature>
<feature type="domain" description="Arabinofuranosyltransferase AftA C-terminal" evidence="14">
    <location>
        <begin position="445"/>
        <end position="607"/>
    </location>
</feature>
<dbReference type="InterPro" id="IPR020963">
    <property type="entry name" value="ArabinofuranosylTrfase_AftA_N"/>
</dbReference>
<evidence type="ECO:0000256" key="7">
    <source>
        <dbReference type="ARBA" id="ARBA00022679"/>
    </source>
</evidence>
<evidence type="ECO:0000256" key="13">
    <source>
        <dbReference type="SAM" id="Phobius"/>
    </source>
</evidence>
<gene>
    <name evidence="16" type="ORF">GCM10009838_08560</name>
</gene>
<feature type="transmembrane region" description="Helical" evidence="13">
    <location>
        <begin position="320"/>
        <end position="343"/>
    </location>
</feature>
<keyword evidence="7" id="KW-0808">Transferase</keyword>
<dbReference type="Proteomes" id="UP001499854">
    <property type="component" value="Unassembled WGS sequence"/>
</dbReference>
<evidence type="ECO:0000256" key="8">
    <source>
        <dbReference type="ARBA" id="ARBA00022692"/>
    </source>
</evidence>
<comment type="similarity">
    <text evidence="3">Belongs to the glycosyltransferase 85 family.</text>
</comment>
<evidence type="ECO:0000256" key="2">
    <source>
        <dbReference type="ARBA" id="ARBA00004776"/>
    </source>
</evidence>
<evidence type="ECO:0000313" key="16">
    <source>
        <dbReference type="EMBL" id="GAA1955191.1"/>
    </source>
</evidence>
<dbReference type="EMBL" id="BAAAQM010000003">
    <property type="protein sequence ID" value="GAA1955191.1"/>
    <property type="molecule type" value="Genomic_DNA"/>
</dbReference>
<feature type="transmembrane region" description="Helical" evidence="13">
    <location>
        <begin position="186"/>
        <end position="205"/>
    </location>
</feature>
<keyword evidence="6" id="KW-1003">Cell membrane</keyword>
<sequence length="608" mass="64966">MSLIVQWISVRLPLPEPSFAKLEVTLLIVAAVLAGLVALAARTGPVWSGWKSVAVWSGLATVSTSVLSIPLHGTRWYLGGLFGDNMFRIPYFTHMTASATPVDMTYRGLPSFYSVGWFWTGGRFASFSGLPGWTAYKDFAILTMAVVPALAFSLWSMLLTRKTALALATVTAVAGAASVTPMWEPYAWAVYALAPPIVVLMGRVLRSPRNADAARRRWALAGVGAFIGVAGDVYALIGGVLVLVAVGYGVVALLPRRSGLPDTGVRALPRGTVIARLAAIGAVAAAFMIPVWAAYLGKALAAGMPPNPAQDFLPETSAQFSLPMFAPTFEGAFFLGGVVWLVVAARRDQVAAGLAALAAGAVAWHVLSVLAVFKNTTLLSVSANVVLYPTLYCAGVLGVIDTAGWVRRHHAELVERAHPVLAAGVVVVAGVSVVQTGQSDVSSLVGKAYSQPVPSGTAADGTTRDPHTAEDYDREIRNATGRAPRDTVILNPPLNLIAAYPYWNFQAPIPQYSNPLADYDGRNAEITRWSAAKTPEELLKELDTSRFTPPTVFVFESKPDGWHSWIEEDHHLNSPEHSGHDVVFSPKAFESPAFVRWTTGSTVIVARR</sequence>
<evidence type="ECO:0000259" key="14">
    <source>
        <dbReference type="Pfam" id="PF12249"/>
    </source>
</evidence>
<evidence type="ECO:0000256" key="4">
    <source>
        <dbReference type="ARBA" id="ARBA00012037"/>
    </source>
</evidence>
<feature type="transmembrane region" description="Helical" evidence="13">
    <location>
        <begin position="139"/>
        <end position="157"/>
    </location>
</feature>
<evidence type="ECO:0000256" key="6">
    <source>
        <dbReference type="ARBA" id="ARBA00022475"/>
    </source>
</evidence>
<feature type="domain" description="Arabinofuranosyltransferase AftA N-terminal" evidence="15">
    <location>
        <begin position="25"/>
        <end position="429"/>
    </location>
</feature>
<feature type="transmembrane region" description="Helical" evidence="13">
    <location>
        <begin position="164"/>
        <end position="180"/>
    </location>
</feature>
<evidence type="ECO:0000256" key="5">
    <source>
        <dbReference type="ARBA" id="ARBA00020482"/>
    </source>
</evidence>
<comment type="subcellular location">
    <subcellularLocation>
        <location evidence="1">Cell membrane</location>
        <topology evidence="1">Multi-pass membrane protein</topology>
    </subcellularLocation>
</comment>
<name>A0ABN2QMR9_9ACTN</name>
<dbReference type="Pfam" id="PF12250">
    <property type="entry name" value="AftA_N"/>
    <property type="match status" value="1"/>
</dbReference>
<feature type="transmembrane region" description="Helical" evidence="13">
    <location>
        <begin position="217"/>
        <end position="234"/>
    </location>
</feature>
<dbReference type="Pfam" id="PF12249">
    <property type="entry name" value="AftA_C"/>
    <property type="match status" value="1"/>
</dbReference>
<accession>A0ABN2QMR9</accession>
<evidence type="ECO:0000313" key="17">
    <source>
        <dbReference type="Proteomes" id="UP001499854"/>
    </source>
</evidence>
<evidence type="ECO:0000256" key="3">
    <source>
        <dbReference type="ARBA" id="ARBA00009655"/>
    </source>
</evidence>
<feature type="transmembrane region" description="Helical" evidence="13">
    <location>
        <begin position="385"/>
        <end position="406"/>
    </location>
</feature>
<evidence type="ECO:0000256" key="9">
    <source>
        <dbReference type="ARBA" id="ARBA00022989"/>
    </source>
</evidence>
<evidence type="ECO:0000256" key="1">
    <source>
        <dbReference type="ARBA" id="ARBA00004651"/>
    </source>
</evidence>
<reference evidence="16 17" key="1">
    <citation type="journal article" date="2019" name="Int. J. Syst. Evol. Microbiol.">
        <title>The Global Catalogue of Microorganisms (GCM) 10K type strain sequencing project: providing services to taxonomists for standard genome sequencing and annotation.</title>
        <authorList>
            <consortium name="The Broad Institute Genomics Platform"/>
            <consortium name="The Broad Institute Genome Sequencing Center for Infectious Disease"/>
            <person name="Wu L."/>
            <person name="Ma J."/>
        </authorList>
    </citation>
    <scope>NUCLEOTIDE SEQUENCE [LARGE SCALE GENOMIC DNA]</scope>
    <source>
        <strain evidence="16 17">JCM 16013</strain>
    </source>
</reference>
<comment type="caution">
    <text evidence="16">The sequence shown here is derived from an EMBL/GenBank/DDBJ whole genome shotgun (WGS) entry which is preliminary data.</text>
</comment>
<feature type="transmembrane region" description="Helical" evidence="13">
    <location>
        <begin position="240"/>
        <end position="256"/>
    </location>
</feature>
<keyword evidence="10 13" id="KW-0472">Membrane</keyword>
<comment type="pathway">
    <text evidence="2">Cell wall biogenesis; cell wall polysaccharide biosynthesis.</text>
</comment>
<dbReference type="InterPro" id="IPR020959">
    <property type="entry name" value="ArabinofuranosylTrfase_AftA_C"/>
</dbReference>
<protein>
    <recommendedName>
        <fullName evidence="5">Galactan 5-O-arabinofuranosyltransferase</fullName>
        <ecNumber evidence="4">2.4.2.46</ecNumber>
    </recommendedName>
    <alternativeName>
        <fullName evidence="11">Arabinofuranosyltransferase AftA</fullName>
    </alternativeName>
</protein>
<organism evidence="16 17">
    <name type="scientific">Catenulispora subtropica</name>
    <dbReference type="NCBI Taxonomy" id="450798"/>
    <lineage>
        <taxon>Bacteria</taxon>
        <taxon>Bacillati</taxon>
        <taxon>Actinomycetota</taxon>
        <taxon>Actinomycetes</taxon>
        <taxon>Catenulisporales</taxon>
        <taxon>Catenulisporaceae</taxon>
        <taxon>Catenulispora</taxon>
    </lineage>
</organism>
<evidence type="ECO:0000256" key="11">
    <source>
        <dbReference type="ARBA" id="ARBA00033184"/>
    </source>
</evidence>
<feature type="transmembrane region" description="Helical" evidence="13">
    <location>
        <begin position="20"/>
        <end position="41"/>
    </location>
</feature>
<evidence type="ECO:0000256" key="12">
    <source>
        <dbReference type="ARBA" id="ARBA00034030"/>
    </source>
</evidence>